<dbReference type="FunFam" id="3.40.50.620:FF:000078">
    <property type="entry name" value="Valine--tRNA ligase, mitochondrial"/>
    <property type="match status" value="1"/>
</dbReference>
<dbReference type="EC" id="6.1.1.9" evidence="4"/>
<dbReference type="PROSITE" id="PS00178">
    <property type="entry name" value="AA_TRNA_LIGASE_I"/>
    <property type="match status" value="1"/>
</dbReference>
<comment type="subcellular location">
    <subcellularLocation>
        <location evidence="2">Cytoplasm</location>
    </subcellularLocation>
    <subcellularLocation>
        <location evidence="1">Mitochondrion</location>
    </subcellularLocation>
</comment>
<evidence type="ECO:0000256" key="13">
    <source>
        <dbReference type="ARBA" id="ARBA00047552"/>
    </source>
</evidence>
<evidence type="ECO:0000256" key="4">
    <source>
        <dbReference type="ARBA" id="ARBA00013169"/>
    </source>
</evidence>
<evidence type="ECO:0000256" key="6">
    <source>
        <dbReference type="ARBA" id="ARBA00022598"/>
    </source>
</evidence>
<dbReference type="InterPro" id="IPR009008">
    <property type="entry name" value="Val/Leu/Ile-tRNA-synth_edit"/>
</dbReference>
<keyword evidence="8 14" id="KW-0067">ATP-binding</keyword>
<evidence type="ECO:0000256" key="8">
    <source>
        <dbReference type="ARBA" id="ARBA00022840"/>
    </source>
</evidence>
<dbReference type="Gene3D" id="3.40.50.620">
    <property type="entry name" value="HUPs"/>
    <property type="match status" value="2"/>
</dbReference>
<dbReference type="FunFam" id="3.90.740.10:FF:000005">
    <property type="entry name" value="Valine--tRNA ligase, mitochondrial"/>
    <property type="match status" value="1"/>
</dbReference>
<evidence type="ECO:0000313" key="19">
    <source>
        <dbReference type="WBParaSite" id="scaffold9918_cov286.g14369"/>
    </source>
</evidence>
<organism evidence="18 19">
    <name type="scientific">Meloidogyne javanica</name>
    <name type="common">Root-knot nematode worm</name>
    <dbReference type="NCBI Taxonomy" id="6303"/>
    <lineage>
        <taxon>Eukaryota</taxon>
        <taxon>Metazoa</taxon>
        <taxon>Ecdysozoa</taxon>
        <taxon>Nematoda</taxon>
        <taxon>Chromadorea</taxon>
        <taxon>Rhabditida</taxon>
        <taxon>Tylenchina</taxon>
        <taxon>Tylenchomorpha</taxon>
        <taxon>Tylenchoidea</taxon>
        <taxon>Meloidogynidae</taxon>
        <taxon>Meloidogyninae</taxon>
        <taxon>Meloidogyne</taxon>
        <taxon>Meloidogyne incognita group</taxon>
    </lineage>
</organism>
<dbReference type="GO" id="GO:0006438">
    <property type="term" value="P:valyl-tRNA aminoacylation"/>
    <property type="evidence" value="ECO:0007669"/>
    <property type="project" value="InterPro"/>
</dbReference>
<feature type="region of interest" description="Disordered" evidence="15">
    <location>
        <begin position="1"/>
        <end position="21"/>
    </location>
</feature>
<keyword evidence="18" id="KW-1185">Reference proteome</keyword>
<keyword evidence="7 14" id="KW-0547">Nucleotide-binding</keyword>
<dbReference type="GO" id="GO:0005524">
    <property type="term" value="F:ATP binding"/>
    <property type="evidence" value="ECO:0007669"/>
    <property type="project" value="UniProtKB-KW"/>
</dbReference>
<comment type="similarity">
    <text evidence="3 14">Belongs to the class-I aminoacyl-tRNA synthetase family.</text>
</comment>
<dbReference type="Pfam" id="PF00133">
    <property type="entry name" value="tRNA-synt_1"/>
    <property type="match status" value="1"/>
</dbReference>
<evidence type="ECO:0000313" key="18">
    <source>
        <dbReference type="Proteomes" id="UP000887561"/>
    </source>
</evidence>
<evidence type="ECO:0000256" key="15">
    <source>
        <dbReference type="SAM" id="MobiDB-lite"/>
    </source>
</evidence>
<dbReference type="FunFam" id="3.40.50.620:FF:000020">
    <property type="entry name" value="Valine--tRNA ligase, mitochondrial"/>
    <property type="match status" value="1"/>
</dbReference>
<proteinExistence type="inferred from homology"/>
<keyword evidence="9 14" id="KW-0648">Protein biosynthesis</keyword>
<feature type="compositionally biased region" description="Polar residues" evidence="15">
    <location>
        <begin position="1"/>
        <end position="10"/>
    </location>
</feature>
<dbReference type="Pfam" id="PF08264">
    <property type="entry name" value="Anticodon_1"/>
    <property type="match status" value="1"/>
</dbReference>
<feature type="compositionally biased region" description="Polar residues" evidence="15">
    <location>
        <begin position="936"/>
        <end position="961"/>
    </location>
</feature>
<feature type="compositionally biased region" description="Basic and acidic residues" evidence="15">
    <location>
        <begin position="11"/>
        <end position="21"/>
    </location>
</feature>
<dbReference type="SUPFAM" id="SSF47323">
    <property type="entry name" value="Anticodon-binding domain of a subclass of class I aminoacyl-tRNA synthetases"/>
    <property type="match status" value="1"/>
</dbReference>
<accession>A0A915NA23</accession>
<evidence type="ECO:0000256" key="10">
    <source>
        <dbReference type="ARBA" id="ARBA00023146"/>
    </source>
</evidence>
<feature type="domain" description="Methionyl/Valyl/Leucyl/Isoleucyl-tRNA synthetase anticodon-binding" evidence="17">
    <location>
        <begin position="790"/>
        <end position="929"/>
    </location>
</feature>
<dbReference type="FunFam" id="1.10.730.10:FF:000009">
    <property type="entry name" value="Valine--tRNA ligase, mitochondrial"/>
    <property type="match status" value="1"/>
</dbReference>
<keyword evidence="5" id="KW-0963">Cytoplasm</keyword>
<dbReference type="GO" id="GO:0002161">
    <property type="term" value="F:aminoacyl-tRNA deacylase activity"/>
    <property type="evidence" value="ECO:0007669"/>
    <property type="project" value="InterPro"/>
</dbReference>
<dbReference type="WBParaSite" id="scaffold9918_cov286.g14369">
    <property type="protein sequence ID" value="scaffold9918_cov286.g14369"/>
    <property type="gene ID" value="scaffold9918_cov286.g14369"/>
</dbReference>
<dbReference type="SUPFAM" id="SSF52374">
    <property type="entry name" value="Nucleotidylyl transferase"/>
    <property type="match status" value="1"/>
</dbReference>
<keyword evidence="6 14" id="KW-0436">Ligase</keyword>
<evidence type="ECO:0000259" key="16">
    <source>
        <dbReference type="Pfam" id="PF00133"/>
    </source>
</evidence>
<evidence type="ECO:0000256" key="7">
    <source>
        <dbReference type="ARBA" id="ARBA00022741"/>
    </source>
</evidence>
<comment type="catalytic activity">
    <reaction evidence="13">
        <text>tRNA(Val) + L-valine + ATP = L-valyl-tRNA(Val) + AMP + diphosphate</text>
        <dbReference type="Rhea" id="RHEA:10704"/>
        <dbReference type="Rhea" id="RHEA-COMP:9672"/>
        <dbReference type="Rhea" id="RHEA-COMP:9708"/>
        <dbReference type="ChEBI" id="CHEBI:30616"/>
        <dbReference type="ChEBI" id="CHEBI:33019"/>
        <dbReference type="ChEBI" id="CHEBI:57762"/>
        <dbReference type="ChEBI" id="CHEBI:78442"/>
        <dbReference type="ChEBI" id="CHEBI:78537"/>
        <dbReference type="ChEBI" id="CHEBI:456215"/>
        <dbReference type="EC" id="6.1.1.9"/>
    </reaction>
</comment>
<dbReference type="InterPro" id="IPR014729">
    <property type="entry name" value="Rossmann-like_a/b/a_fold"/>
</dbReference>
<dbReference type="InterPro" id="IPR002300">
    <property type="entry name" value="aa-tRNA-synth_Ia"/>
</dbReference>
<dbReference type="GO" id="GO:0004832">
    <property type="term" value="F:valine-tRNA ligase activity"/>
    <property type="evidence" value="ECO:0007669"/>
    <property type="project" value="UniProtKB-EC"/>
</dbReference>
<feature type="compositionally biased region" description="Polar residues" evidence="15">
    <location>
        <begin position="43"/>
        <end position="56"/>
    </location>
</feature>
<dbReference type="InterPro" id="IPR033705">
    <property type="entry name" value="Anticodon_Ia_Val"/>
</dbReference>
<dbReference type="Gene3D" id="3.90.740.10">
    <property type="entry name" value="Valyl/Leucyl/Isoleucyl-tRNA synthetase, editing domain"/>
    <property type="match status" value="1"/>
</dbReference>
<feature type="domain" description="Aminoacyl-tRNA synthetase class Ia" evidence="16">
    <location>
        <begin position="133"/>
        <end position="741"/>
    </location>
</feature>
<keyword evidence="10 14" id="KW-0030">Aminoacyl-tRNA synthetase</keyword>
<evidence type="ECO:0000256" key="12">
    <source>
        <dbReference type="ARBA" id="ARBA00040837"/>
    </source>
</evidence>
<evidence type="ECO:0000256" key="9">
    <source>
        <dbReference type="ARBA" id="ARBA00022917"/>
    </source>
</evidence>
<dbReference type="SUPFAM" id="SSF50677">
    <property type="entry name" value="ValRS/IleRS/LeuRS editing domain"/>
    <property type="match status" value="1"/>
</dbReference>
<feature type="region of interest" description="Disordered" evidence="15">
    <location>
        <begin position="35"/>
        <end position="56"/>
    </location>
</feature>
<reference evidence="19" key="1">
    <citation type="submission" date="2022-11" db="UniProtKB">
        <authorList>
            <consortium name="WormBaseParasite"/>
        </authorList>
    </citation>
    <scope>IDENTIFICATION</scope>
</reference>
<dbReference type="PANTHER" id="PTHR11946:SF109">
    <property type="entry name" value="VALINE--TRNA LIGASE"/>
    <property type="match status" value="1"/>
</dbReference>
<dbReference type="PANTHER" id="PTHR11946">
    <property type="entry name" value="VALYL-TRNA SYNTHETASES"/>
    <property type="match status" value="1"/>
</dbReference>
<dbReference type="InterPro" id="IPR002303">
    <property type="entry name" value="Valyl-tRNA_ligase"/>
</dbReference>
<evidence type="ECO:0000256" key="11">
    <source>
        <dbReference type="ARBA" id="ARBA00029936"/>
    </source>
</evidence>
<dbReference type="NCBIfam" id="TIGR00422">
    <property type="entry name" value="valS"/>
    <property type="match status" value="1"/>
</dbReference>
<feature type="region of interest" description="Disordered" evidence="15">
    <location>
        <begin position="935"/>
        <end position="961"/>
    </location>
</feature>
<evidence type="ECO:0000256" key="14">
    <source>
        <dbReference type="RuleBase" id="RU363035"/>
    </source>
</evidence>
<dbReference type="GO" id="GO:0005739">
    <property type="term" value="C:mitochondrion"/>
    <property type="evidence" value="ECO:0007669"/>
    <property type="project" value="UniProtKB-SubCell"/>
</dbReference>
<evidence type="ECO:0000256" key="2">
    <source>
        <dbReference type="ARBA" id="ARBA00004496"/>
    </source>
</evidence>
<dbReference type="GO" id="GO:0005829">
    <property type="term" value="C:cytosol"/>
    <property type="evidence" value="ECO:0007669"/>
    <property type="project" value="TreeGrafter"/>
</dbReference>
<dbReference type="Gene3D" id="1.10.730.10">
    <property type="entry name" value="Isoleucyl-tRNA Synthetase, Domain 1"/>
    <property type="match status" value="1"/>
</dbReference>
<dbReference type="PRINTS" id="PR00986">
    <property type="entry name" value="TRNASYNTHVAL"/>
</dbReference>
<evidence type="ECO:0000256" key="3">
    <source>
        <dbReference type="ARBA" id="ARBA00005594"/>
    </source>
</evidence>
<dbReference type="CDD" id="cd07962">
    <property type="entry name" value="Anticodon_Ia_Val"/>
    <property type="match status" value="1"/>
</dbReference>
<name>A0A915NA23_MELJA</name>
<sequence length="961" mass="109877">MVEEQQQQPKQRTEKEIAREKAKAEKLAKFAAKQKKIEEDANKSSQNVKKSGKKNTQNVDATEFQWAVDSDGRKDVSKMLPSTYSPVYVEAAWYEWWEREGFFRPEYGGRDLTYVFISNFLYVNIFNIFGVPNPKGQFTIVIPPPNVTGVLHLGHSLSTTVEDSIARWHRMCGKTVLFVPGCDHAGIATQVVVEKKLERECGLNRHQIGREKFINEVWQWKNNKGHIIYDQIRKLGAGVDWDRAVFMMDQKIVRAVTEAFVQMHEKGVIYRSKRLVNWSCTLRSAISDIEVDKKEIEGRTFVSVPSYKGKVELGVLAEFAYPIEGSSGEELVVATTRIETMLGDVAVAVHPDDPRYKHLIGKNCIHPFVQRSMPIIADTFVDPNFGTGAVKITPAHDHNDYEVGVRHSLPFINILSDDGILLPNCGEKFAGMKRFDARKKIVEDLKALGLYKGDKGHQMIVPFCSRSNDVIEPIVKSQWYIRCKDMAERALNAVSSGSLKIVPESHVKTWNNWLGEIKDWCISRQIWWGHHIPAYFVTINEPGRTEADPSDDTYWVSARNEHEAKSKAASKFGVSADKITLKRDEDVLDTWFSAGLWPFSVMGWPEKTADMQNFFPGHLMETGHDILFFWVARMVFMSQELCNGQLPFKEIFLHAMVRDAHGRKMSKSLGNVIDPLDVIYGISLEDLHKRLEDGNLDSKELSTAKAGQRRDYPQGIPECGTDALRFALMAYTTQDRAINLDVLRVRGYRFFCNKIWQGVRFVFSQLGNNLNEYKPEVDFKRYPDIETMTDRWILSRLGKCVADCNSGFSKYNFRQLTTALYQFWYYEFCDVYLESSKPVFFAVGNQAVENGCSTKQIEIVRHILYHCVDTFLRLASPIMPFITEELWQRLPKRQNEMAKSICVAAYPEPEQYSFHDEEAESNAELIRKIALAKAKGSSTTKDSSEQCSEMMNDSEKNNCTT</sequence>
<dbReference type="Proteomes" id="UP000887561">
    <property type="component" value="Unplaced"/>
</dbReference>
<evidence type="ECO:0000256" key="1">
    <source>
        <dbReference type="ARBA" id="ARBA00004173"/>
    </source>
</evidence>
<evidence type="ECO:0000259" key="17">
    <source>
        <dbReference type="Pfam" id="PF08264"/>
    </source>
</evidence>
<dbReference type="InterPro" id="IPR013155">
    <property type="entry name" value="M/V/L/I-tRNA-synth_anticd-bd"/>
</dbReference>
<dbReference type="InterPro" id="IPR009080">
    <property type="entry name" value="tRNAsynth_Ia_anticodon-bd"/>
</dbReference>
<dbReference type="InterPro" id="IPR001412">
    <property type="entry name" value="aa-tRNA-synth_I_CS"/>
</dbReference>
<dbReference type="CDD" id="cd00817">
    <property type="entry name" value="ValRS_core"/>
    <property type="match status" value="1"/>
</dbReference>
<dbReference type="NCBIfam" id="NF004349">
    <property type="entry name" value="PRK05729.1"/>
    <property type="match status" value="1"/>
</dbReference>
<protein>
    <recommendedName>
        <fullName evidence="12">Valine--tRNA ligase, mitochondrial</fullName>
        <ecNumber evidence="4">6.1.1.9</ecNumber>
    </recommendedName>
    <alternativeName>
        <fullName evidence="11">Valyl-tRNA synthetase</fullName>
    </alternativeName>
</protein>
<dbReference type="AlphaFoldDB" id="A0A915NA23"/>
<evidence type="ECO:0000256" key="5">
    <source>
        <dbReference type="ARBA" id="ARBA00022490"/>
    </source>
</evidence>